<protein>
    <recommendedName>
        <fullName evidence="3">F-box domain-containing protein</fullName>
    </recommendedName>
</protein>
<dbReference type="EMBL" id="JBAHYK010001989">
    <property type="protein sequence ID" value="KAL0566172.1"/>
    <property type="molecule type" value="Genomic_DNA"/>
</dbReference>
<organism evidence="1 2">
    <name type="scientific">Marasmius crinis-equi</name>
    <dbReference type="NCBI Taxonomy" id="585013"/>
    <lineage>
        <taxon>Eukaryota</taxon>
        <taxon>Fungi</taxon>
        <taxon>Dikarya</taxon>
        <taxon>Basidiomycota</taxon>
        <taxon>Agaricomycotina</taxon>
        <taxon>Agaricomycetes</taxon>
        <taxon>Agaricomycetidae</taxon>
        <taxon>Agaricales</taxon>
        <taxon>Marasmiineae</taxon>
        <taxon>Marasmiaceae</taxon>
        <taxon>Marasmius</taxon>
    </lineage>
</organism>
<proteinExistence type="predicted"/>
<gene>
    <name evidence="1" type="ORF">V5O48_015848</name>
</gene>
<accession>A0ABR3ETF0</accession>
<keyword evidence="2" id="KW-1185">Reference proteome</keyword>
<reference evidence="1 2" key="1">
    <citation type="submission" date="2024-02" db="EMBL/GenBank/DDBJ databases">
        <title>A draft genome for the cacao thread blight pathogen Marasmius crinis-equi.</title>
        <authorList>
            <person name="Cohen S.P."/>
            <person name="Baruah I.K."/>
            <person name="Amoako-Attah I."/>
            <person name="Bukari Y."/>
            <person name="Meinhardt L.W."/>
            <person name="Bailey B.A."/>
        </authorList>
    </citation>
    <scope>NUCLEOTIDE SEQUENCE [LARGE SCALE GENOMIC DNA]</scope>
    <source>
        <strain evidence="1 2">GH-76</strain>
    </source>
</reference>
<evidence type="ECO:0008006" key="3">
    <source>
        <dbReference type="Google" id="ProtNLM"/>
    </source>
</evidence>
<evidence type="ECO:0000313" key="1">
    <source>
        <dbReference type="EMBL" id="KAL0566172.1"/>
    </source>
</evidence>
<dbReference type="InterPro" id="IPR032675">
    <property type="entry name" value="LRR_dom_sf"/>
</dbReference>
<dbReference type="Proteomes" id="UP001465976">
    <property type="component" value="Unassembled WGS sequence"/>
</dbReference>
<name>A0ABR3ETF0_9AGAR</name>
<dbReference type="SUPFAM" id="SSF52047">
    <property type="entry name" value="RNI-like"/>
    <property type="match status" value="1"/>
</dbReference>
<sequence length="439" mass="50059">MYRTIDCTDSTEIDRVLWFFSESTYAGLYSEAPRSIRLRTDYTREEVRPWDHETLVLMLKKLPHLKDVHMDNALFEYHTLVHLLQALPKLTKLTLTLSPETVHLNRTRDPKTSLQSFHSISSGLTTSVNDITITNLAWYELDKPVDLTLLSFGTLFRLPTVKRYCLDIGTWCSLVRIKISHSKNGLIGFDGPPQLQELVIYSKEYIEDGDLANEAHVKALFRQLHACREHLIVFHLLVSYQLPVNTKPNSKELDKIVFRRLEQFLGPLSLQRLLAFPDTVHTIWNTAPGRILTGPGVRDLIGEPTRFTQLRYLSVGFWDLKMSPLSAVLANVPELAEISFSTTALEDQKEIEDLAKEFTSCPSLRAVSVLSTTAGHPLPSKGVSEVLACWVNRLSKLDYVRLDPYRFWSRKHGVVAGEEWETNVDTSRQCFVPTAMTSM</sequence>
<evidence type="ECO:0000313" key="2">
    <source>
        <dbReference type="Proteomes" id="UP001465976"/>
    </source>
</evidence>
<comment type="caution">
    <text evidence="1">The sequence shown here is derived from an EMBL/GenBank/DDBJ whole genome shotgun (WGS) entry which is preliminary data.</text>
</comment>
<dbReference type="Gene3D" id="3.80.10.10">
    <property type="entry name" value="Ribonuclease Inhibitor"/>
    <property type="match status" value="1"/>
</dbReference>